<accession>A0AA49JU00</accession>
<keyword evidence="1" id="KW-0732">Signal</keyword>
<dbReference type="EMBL" id="CP130613">
    <property type="protein sequence ID" value="WKW14523.1"/>
    <property type="molecule type" value="Genomic_DNA"/>
</dbReference>
<evidence type="ECO:0000313" key="3">
    <source>
        <dbReference type="EMBL" id="WKW14523.1"/>
    </source>
</evidence>
<evidence type="ECO:0000256" key="1">
    <source>
        <dbReference type="SAM" id="SignalP"/>
    </source>
</evidence>
<protein>
    <submittedName>
        <fullName evidence="2">DUF2911 domain-containing protein</fullName>
    </submittedName>
</protein>
<dbReference type="Pfam" id="PF11138">
    <property type="entry name" value="DUF2911"/>
    <property type="match status" value="1"/>
</dbReference>
<gene>
    <name evidence="2" type="ORF">Strain138_000868</name>
    <name evidence="3" type="ORF">Strain318_000868</name>
</gene>
<dbReference type="EMBL" id="CP130612">
    <property type="protein sequence ID" value="WKW11613.1"/>
    <property type="molecule type" value="Genomic_DNA"/>
</dbReference>
<name>A0AA49JU00_9BACT</name>
<keyword evidence="4" id="KW-1185">Reference proteome</keyword>
<dbReference type="RefSeq" id="WP_367887311.1">
    <property type="nucleotide sequence ID" value="NZ_CP130612.1"/>
</dbReference>
<evidence type="ECO:0000313" key="4">
    <source>
        <dbReference type="Proteomes" id="UP001229955"/>
    </source>
</evidence>
<dbReference type="KEGG" id="pspc:Strain318_000868"/>
<dbReference type="InterPro" id="IPR021314">
    <property type="entry name" value="DUF2911"/>
</dbReference>
<feature type="chain" id="PRO_5041232770" evidence="1">
    <location>
        <begin position="20"/>
        <end position="193"/>
    </location>
</feature>
<accession>A0AA49JZM9</accession>
<organism evidence="2">
    <name type="scientific">Pseudogemmatithrix spongiicola</name>
    <dbReference type="NCBI Taxonomy" id="3062599"/>
    <lineage>
        <taxon>Bacteria</taxon>
        <taxon>Pseudomonadati</taxon>
        <taxon>Gemmatimonadota</taxon>
        <taxon>Gemmatimonadia</taxon>
        <taxon>Gemmatimonadales</taxon>
        <taxon>Gemmatimonadaceae</taxon>
        <taxon>Pseudogemmatithrix</taxon>
    </lineage>
</organism>
<feature type="signal peptide" evidence="1">
    <location>
        <begin position="1"/>
        <end position="19"/>
    </location>
</feature>
<evidence type="ECO:0000313" key="2">
    <source>
        <dbReference type="EMBL" id="WKW11613.1"/>
    </source>
</evidence>
<dbReference type="AlphaFoldDB" id="A0AA49JU00"/>
<proteinExistence type="predicted"/>
<reference evidence="2" key="1">
    <citation type="submission" date="2023-07" db="EMBL/GenBank/DDBJ databases">
        <authorList>
            <person name="Haufschild T."/>
            <person name="Kallscheuer N."/>
            <person name="Hammer J."/>
            <person name="Kohn T."/>
            <person name="Kabuu M."/>
            <person name="Jogler M."/>
            <person name="Wohfarth N."/>
            <person name="Heuer A."/>
            <person name="Rohde M."/>
            <person name="van Teeseling M.C.F."/>
            <person name="Jogler C."/>
        </authorList>
    </citation>
    <scope>NUCLEOTIDE SEQUENCE</scope>
    <source>
        <strain evidence="2">Strain 138</strain>
        <strain evidence="3">Strain 318</strain>
    </source>
</reference>
<sequence length="193" mass="20658">MRPVALIALALLAAAPLSAQGGAAQPGALRAPLSTRVVFSMPLAPPRVQGQPAPTPKNVSIEYGQPHARGRAVPTELNADGTVWRTGANSSTTLRTETALVIGGADVPAGNYSLYTIRQNGQYFLIINNNTGQWGTEYDATKDLVRVPLRMRQRSEVQESLQIVMVPADNQSARGVLSISWGRLELTADWSAK</sequence>
<dbReference type="Proteomes" id="UP001229955">
    <property type="component" value="Chromosome"/>
</dbReference>